<dbReference type="EMBL" id="DNHX01000002">
    <property type="protein sequence ID" value="HAZ29183.1"/>
    <property type="molecule type" value="Genomic_DNA"/>
</dbReference>
<feature type="domain" description="Glycoside hydrolase family 57 N-terminal" evidence="3">
    <location>
        <begin position="21"/>
        <end position="269"/>
    </location>
</feature>
<name>A0A351JSB3_UNCKA</name>
<evidence type="ECO:0000256" key="2">
    <source>
        <dbReference type="ARBA" id="ARBA00023277"/>
    </source>
</evidence>
<dbReference type="GO" id="GO:0005975">
    <property type="term" value="P:carbohydrate metabolic process"/>
    <property type="evidence" value="ECO:0007669"/>
    <property type="project" value="InterPro"/>
</dbReference>
<reference evidence="4 5" key="1">
    <citation type="journal article" date="2018" name="Nat. Biotechnol.">
        <title>A standardized bacterial taxonomy based on genome phylogeny substantially revises the tree of life.</title>
        <authorList>
            <person name="Parks D.H."/>
            <person name="Chuvochina M."/>
            <person name="Waite D.W."/>
            <person name="Rinke C."/>
            <person name="Skarshewski A."/>
            <person name="Chaumeil P.A."/>
            <person name="Hugenholtz P."/>
        </authorList>
    </citation>
    <scope>NUCLEOTIDE SEQUENCE [LARGE SCALE GENOMIC DNA]</scope>
    <source>
        <strain evidence="4">UBA10185</strain>
    </source>
</reference>
<sequence>MHFLVGIYNLLVTVCFLLHFYQPSNQFAEIVRKVAHDCYVPLIKAIKDDKRIKLTANFPLSLLAQLDSYGFAWLIRDVKELVAAGRIELVGSAAYHPILTKVPMDFVEKQIVLNEMALGYYFGSTKDFEGEPCYMVKNVQGFFPPEMAVNSSLLAKLRELGYDWAAVDEYSLPKELVKPFKGGVCYMPDGIKLRLIVRNRELTNMISFKRDLDQSQITAEILRGGTDKVIALDAETFGHHYRDGVELFESIVSDIYANGGTTSTLSAAYESAECRSIDSVRESTWSSDYETTYPLWENQANPINSLLWELFREVHAEYQKDLEQDASKSLMPVLPGTPIWQGGNSSKLELELAMLKLEQSDQFWWSTGVELMGRKNYNRYMIESALDYYAFVIEHIKATKIPQSKSELLLGKIQELLV</sequence>
<dbReference type="SUPFAM" id="SSF88713">
    <property type="entry name" value="Glycoside hydrolase/deacetylase"/>
    <property type="match status" value="1"/>
</dbReference>
<dbReference type="GO" id="GO:0003824">
    <property type="term" value="F:catalytic activity"/>
    <property type="evidence" value="ECO:0007669"/>
    <property type="project" value="InterPro"/>
</dbReference>
<dbReference type="Gene3D" id="3.20.110.20">
    <property type="match status" value="1"/>
</dbReference>
<gene>
    <name evidence="4" type="ORF">DCY43_00305</name>
</gene>
<dbReference type="PANTHER" id="PTHR36306:SF1">
    <property type="entry name" value="ALPHA-AMYLASE-RELATED"/>
    <property type="match status" value="1"/>
</dbReference>
<dbReference type="AlphaFoldDB" id="A0A351JSB3"/>
<organism evidence="4 5">
    <name type="scientific">candidate division WWE3 bacterium</name>
    <dbReference type="NCBI Taxonomy" id="2053526"/>
    <lineage>
        <taxon>Bacteria</taxon>
        <taxon>Katanobacteria</taxon>
    </lineage>
</organism>
<dbReference type="InterPro" id="IPR052046">
    <property type="entry name" value="GH57_Enzymes"/>
</dbReference>
<proteinExistence type="inferred from homology"/>
<comment type="caution">
    <text evidence="4">The sequence shown here is derived from an EMBL/GenBank/DDBJ whole genome shotgun (WGS) entry which is preliminary data.</text>
</comment>
<dbReference type="PANTHER" id="PTHR36306">
    <property type="entry name" value="ALPHA-AMYLASE-RELATED-RELATED"/>
    <property type="match status" value="1"/>
</dbReference>
<dbReference type="InterPro" id="IPR011330">
    <property type="entry name" value="Glyco_hydro/deAcase_b/a-brl"/>
</dbReference>
<evidence type="ECO:0000259" key="3">
    <source>
        <dbReference type="Pfam" id="PF03065"/>
    </source>
</evidence>
<evidence type="ECO:0000313" key="4">
    <source>
        <dbReference type="EMBL" id="HAZ29183.1"/>
    </source>
</evidence>
<evidence type="ECO:0000256" key="1">
    <source>
        <dbReference type="ARBA" id="ARBA00006821"/>
    </source>
</evidence>
<accession>A0A351JSB3</accession>
<comment type="similarity">
    <text evidence="1">Belongs to the glycosyl hydrolase 57 family.</text>
</comment>
<keyword evidence="2" id="KW-0119">Carbohydrate metabolism</keyword>
<evidence type="ECO:0000313" key="5">
    <source>
        <dbReference type="Proteomes" id="UP000264072"/>
    </source>
</evidence>
<dbReference type="Proteomes" id="UP000264072">
    <property type="component" value="Unassembled WGS sequence"/>
</dbReference>
<dbReference type="Pfam" id="PF03065">
    <property type="entry name" value="Glyco_hydro_57"/>
    <property type="match status" value="1"/>
</dbReference>
<dbReference type="InterPro" id="IPR004300">
    <property type="entry name" value="Glyco_hydro_57_N"/>
</dbReference>
<protein>
    <recommendedName>
        <fullName evidence="3">Glycoside hydrolase family 57 N-terminal domain-containing protein</fullName>
    </recommendedName>
</protein>